<feature type="domain" description="Glycosyltransferase 2-like" evidence="2">
    <location>
        <begin position="69"/>
        <end position="170"/>
    </location>
</feature>
<keyword evidence="4" id="KW-1185">Reference proteome</keyword>
<dbReference type="SUPFAM" id="SSF53448">
    <property type="entry name" value="Nucleotide-diphospho-sugar transferases"/>
    <property type="match status" value="1"/>
</dbReference>
<dbReference type="EMBL" id="JABMIG020000075">
    <property type="protein sequence ID" value="KAL3795061.1"/>
    <property type="molecule type" value="Genomic_DNA"/>
</dbReference>
<feature type="transmembrane region" description="Helical" evidence="1">
    <location>
        <begin position="20"/>
        <end position="38"/>
    </location>
</feature>
<proteinExistence type="predicted"/>
<dbReference type="InterPro" id="IPR029044">
    <property type="entry name" value="Nucleotide-diphossugar_trans"/>
</dbReference>
<dbReference type="Proteomes" id="UP001516023">
    <property type="component" value="Unassembled WGS sequence"/>
</dbReference>
<comment type="caution">
    <text evidence="3">The sequence shown here is derived from an EMBL/GenBank/DDBJ whole genome shotgun (WGS) entry which is preliminary data.</text>
</comment>
<gene>
    <name evidence="3" type="ORF">HJC23_006382</name>
</gene>
<evidence type="ECO:0000256" key="1">
    <source>
        <dbReference type="SAM" id="Phobius"/>
    </source>
</evidence>
<dbReference type="InterPro" id="IPR001173">
    <property type="entry name" value="Glyco_trans_2-like"/>
</dbReference>
<evidence type="ECO:0000259" key="2">
    <source>
        <dbReference type="Pfam" id="PF00535"/>
    </source>
</evidence>
<keyword evidence="1" id="KW-1133">Transmembrane helix</keyword>
<dbReference type="AlphaFoldDB" id="A0ABD3Q6B6"/>
<protein>
    <recommendedName>
        <fullName evidence="2">Glycosyltransferase 2-like domain-containing protein</fullName>
    </recommendedName>
</protein>
<evidence type="ECO:0000313" key="4">
    <source>
        <dbReference type="Proteomes" id="UP001516023"/>
    </source>
</evidence>
<dbReference type="CDD" id="cd00761">
    <property type="entry name" value="Glyco_tranf_GTA_type"/>
    <property type="match status" value="1"/>
</dbReference>
<dbReference type="Pfam" id="PF00535">
    <property type="entry name" value="Glycos_transf_2"/>
    <property type="match status" value="1"/>
</dbReference>
<evidence type="ECO:0000313" key="3">
    <source>
        <dbReference type="EMBL" id="KAL3795061.1"/>
    </source>
</evidence>
<keyword evidence="1" id="KW-0472">Membrane</keyword>
<organism evidence="3 4">
    <name type="scientific">Cyclotella cryptica</name>
    <dbReference type="NCBI Taxonomy" id="29204"/>
    <lineage>
        <taxon>Eukaryota</taxon>
        <taxon>Sar</taxon>
        <taxon>Stramenopiles</taxon>
        <taxon>Ochrophyta</taxon>
        <taxon>Bacillariophyta</taxon>
        <taxon>Coscinodiscophyceae</taxon>
        <taxon>Thalassiosirophycidae</taxon>
        <taxon>Stephanodiscales</taxon>
        <taxon>Stephanodiscaceae</taxon>
        <taxon>Cyclotella</taxon>
    </lineage>
</organism>
<accession>A0ABD3Q6B6</accession>
<reference evidence="3 4" key="1">
    <citation type="journal article" date="2020" name="G3 (Bethesda)">
        <title>Improved Reference Genome for Cyclotella cryptica CCMP332, a Model for Cell Wall Morphogenesis, Salinity Adaptation, and Lipid Production in Diatoms (Bacillariophyta).</title>
        <authorList>
            <person name="Roberts W.R."/>
            <person name="Downey K.M."/>
            <person name="Ruck E.C."/>
            <person name="Traller J.C."/>
            <person name="Alverson A.J."/>
        </authorList>
    </citation>
    <scope>NUCLEOTIDE SEQUENCE [LARGE SCALE GENOMIC DNA]</scope>
    <source>
        <strain evidence="3 4">CCMP332</strain>
    </source>
</reference>
<keyword evidence="1" id="KW-0812">Transmembrane</keyword>
<sequence length="282" mass="31647">MNRNSIWRRVEGCHPSRRSLLLCLLLVSYSLFSFHYFLPQQQNGGISSLHGRSSDEDGTGTLKPPTITVAIPSIREDIDVNLPRLKKSIEAQTSLPDEVVLVVSGVQPEECPRFNEWKVICHQPLIHAGIARNLVWERASSELVSFFDADDQMYPERISAIRSYFMQHPDLQLLLHSFSADPLKDHNASVVKSVELDGHAIYATAVKTEGRRDWVLEKAAHGHPTIRKSIHCAPFPAVYGEDAHFVRSCIHSFGNSSEAIAYIPNELTLYVPRNVQKRGATA</sequence>
<name>A0ABD3Q6B6_9STRA</name>
<dbReference type="Gene3D" id="3.90.550.10">
    <property type="entry name" value="Spore Coat Polysaccharide Biosynthesis Protein SpsA, Chain A"/>
    <property type="match status" value="1"/>
</dbReference>